<dbReference type="STRING" id="1080227.A8L45_19095"/>
<dbReference type="InterPro" id="IPR018313">
    <property type="entry name" value="SBP_3_CS"/>
</dbReference>
<evidence type="ECO:0000256" key="5">
    <source>
        <dbReference type="SAM" id="SignalP"/>
    </source>
</evidence>
<dbReference type="SUPFAM" id="SSF53850">
    <property type="entry name" value="Periplasmic binding protein-like II"/>
    <property type="match status" value="1"/>
</dbReference>
<comment type="caution">
    <text evidence="7">The sequence shown here is derived from an EMBL/GenBank/DDBJ whole genome shotgun (WGS) entry which is preliminary data.</text>
</comment>
<dbReference type="SMART" id="SM00062">
    <property type="entry name" value="PBPb"/>
    <property type="match status" value="1"/>
</dbReference>
<protein>
    <submittedName>
        <fullName evidence="7">Amino acid ABC transporter substrate-binding protein</fullName>
    </submittedName>
</protein>
<proteinExistence type="inferred from homology"/>
<keyword evidence="8" id="KW-1185">Reference proteome</keyword>
<dbReference type="Proteomes" id="UP000094936">
    <property type="component" value="Unassembled WGS sequence"/>
</dbReference>
<dbReference type="CDD" id="cd13692">
    <property type="entry name" value="PBP2_BztA"/>
    <property type="match status" value="1"/>
</dbReference>
<keyword evidence="2" id="KW-0813">Transport</keyword>
<sequence>MANKMKVLVAAIAATTAMMSTQVMAAEDTLSKVKKQGYISCGVSTGLPGFSNPNAKGEWEGLDVEFCRAVAAAALGDKSKVKFVPLTPKERFTALQSGEIDVLSRNTTWTLQRDGTLGLNFAGVNYYDGQGFMVSKKLGVTSALELDGAAVCVQSGTTTELNLADYFKANGMKFTPVVYDTYDASVKGFEAGRCDTLTTDQSGLYASRVKLSNPNMAIVLPEVISKEPLGPVVRQGDDNWFNIAKWTLNTMINAEEFGITSDNVDSMKGSKDPNIKRILGVDGPKGKGLGLSDDWGYQVIKQVGNYGESFERTVGKDSPLQISRGLNALWNDGGILYAPPIR</sequence>
<dbReference type="Pfam" id="PF00497">
    <property type="entry name" value="SBP_bac_3"/>
    <property type="match status" value="1"/>
</dbReference>
<feature type="signal peptide" evidence="5">
    <location>
        <begin position="1"/>
        <end position="25"/>
    </location>
</feature>
<dbReference type="PROSITE" id="PS01039">
    <property type="entry name" value="SBP_BACTERIAL_3"/>
    <property type="match status" value="1"/>
</dbReference>
<dbReference type="PANTHER" id="PTHR30085:SF7">
    <property type="entry name" value="AMINO-ACID ABC TRANSPORTER-BINDING PROTEIN YHDW-RELATED"/>
    <property type="match status" value="1"/>
</dbReference>
<feature type="domain" description="Solute-binding protein family 3/N-terminal" evidence="6">
    <location>
        <begin position="38"/>
        <end position="267"/>
    </location>
</feature>
<gene>
    <name evidence="7" type="ORF">A8L45_19095</name>
</gene>
<evidence type="ECO:0000256" key="1">
    <source>
        <dbReference type="ARBA" id="ARBA00010333"/>
    </source>
</evidence>
<evidence type="ECO:0000313" key="8">
    <source>
        <dbReference type="Proteomes" id="UP000094936"/>
    </source>
</evidence>
<name>A0A1C3EC58_9GAMM</name>
<organism evidence="7 8">
    <name type="scientific">Veronia pacifica</name>
    <dbReference type="NCBI Taxonomy" id="1080227"/>
    <lineage>
        <taxon>Bacteria</taxon>
        <taxon>Pseudomonadati</taxon>
        <taxon>Pseudomonadota</taxon>
        <taxon>Gammaproteobacteria</taxon>
        <taxon>Vibrionales</taxon>
        <taxon>Vibrionaceae</taxon>
        <taxon>Veronia</taxon>
    </lineage>
</organism>
<evidence type="ECO:0000256" key="3">
    <source>
        <dbReference type="ARBA" id="ARBA00022729"/>
    </source>
</evidence>
<dbReference type="Gene3D" id="3.40.190.10">
    <property type="entry name" value="Periplasmic binding protein-like II"/>
    <property type="match status" value="2"/>
</dbReference>
<accession>A0A1C3EC58</accession>
<keyword evidence="3 5" id="KW-0732">Signal</keyword>
<evidence type="ECO:0000259" key="6">
    <source>
        <dbReference type="SMART" id="SM00062"/>
    </source>
</evidence>
<dbReference type="InterPro" id="IPR051455">
    <property type="entry name" value="Bact_solute-bind_prot3"/>
</dbReference>
<dbReference type="RefSeq" id="WP_068904953.1">
    <property type="nucleotide sequence ID" value="NZ_JBHUIF010000009.1"/>
</dbReference>
<dbReference type="InterPro" id="IPR001638">
    <property type="entry name" value="Solute-binding_3/MltF_N"/>
</dbReference>
<evidence type="ECO:0000256" key="4">
    <source>
        <dbReference type="RuleBase" id="RU003744"/>
    </source>
</evidence>
<dbReference type="PANTHER" id="PTHR30085">
    <property type="entry name" value="AMINO ACID ABC TRANSPORTER PERMEASE"/>
    <property type="match status" value="1"/>
</dbReference>
<dbReference type="EMBL" id="LYBM01000046">
    <property type="protein sequence ID" value="ODA30823.1"/>
    <property type="molecule type" value="Genomic_DNA"/>
</dbReference>
<dbReference type="GO" id="GO:0006865">
    <property type="term" value="P:amino acid transport"/>
    <property type="evidence" value="ECO:0007669"/>
    <property type="project" value="TreeGrafter"/>
</dbReference>
<reference evidence="7 8" key="1">
    <citation type="submission" date="2016-05" db="EMBL/GenBank/DDBJ databases">
        <title>Genomic Taxonomy of the Vibrionaceae.</title>
        <authorList>
            <person name="Gomez-Gil B."/>
            <person name="Enciso-Ibarra J."/>
        </authorList>
    </citation>
    <scope>NUCLEOTIDE SEQUENCE [LARGE SCALE GENOMIC DNA]</scope>
    <source>
        <strain evidence="7 8">CAIM 1920</strain>
    </source>
</reference>
<evidence type="ECO:0000256" key="2">
    <source>
        <dbReference type="ARBA" id="ARBA00022448"/>
    </source>
</evidence>
<evidence type="ECO:0000313" key="7">
    <source>
        <dbReference type="EMBL" id="ODA30823.1"/>
    </source>
</evidence>
<feature type="chain" id="PRO_5008672999" evidence="5">
    <location>
        <begin position="26"/>
        <end position="342"/>
    </location>
</feature>
<dbReference type="AlphaFoldDB" id="A0A1C3EC58"/>
<comment type="similarity">
    <text evidence="1 4">Belongs to the bacterial solute-binding protein 3 family.</text>
</comment>
<dbReference type="OrthoDB" id="9777941at2"/>